<evidence type="ECO:0000256" key="3">
    <source>
        <dbReference type="ARBA" id="ARBA00004931"/>
    </source>
</evidence>
<dbReference type="EC" id="2.6.1.42" evidence="6"/>
<dbReference type="InterPro" id="IPR043132">
    <property type="entry name" value="BCAT-like_C"/>
</dbReference>
<comment type="pathway">
    <text evidence="2">Amino-acid biosynthesis; L-isoleucine biosynthesis; L-isoleucine from 2-oxobutanoate: step 4/4.</text>
</comment>
<comment type="catalytic activity">
    <reaction evidence="10">
        <text>L-leucine + 2-oxoglutarate = 4-methyl-2-oxopentanoate + L-glutamate</text>
        <dbReference type="Rhea" id="RHEA:18321"/>
        <dbReference type="ChEBI" id="CHEBI:16810"/>
        <dbReference type="ChEBI" id="CHEBI:17865"/>
        <dbReference type="ChEBI" id="CHEBI:29985"/>
        <dbReference type="ChEBI" id="CHEBI:57427"/>
        <dbReference type="EC" id="2.6.1.42"/>
    </reaction>
</comment>
<keyword evidence="7" id="KW-0663">Pyridoxal phosphate</keyword>
<keyword evidence="12" id="KW-1185">Reference proteome</keyword>
<dbReference type="PANTHER" id="PTHR42743:SF11">
    <property type="entry name" value="AMINODEOXYCHORISMATE LYASE"/>
    <property type="match status" value="1"/>
</dbReference>
<gene>
    <name evidence="11" type="ORF">SAMN04489864_10219</name>
</gene>
<reference evidence="11 12" key="1">
    <citation type="submission" date="2016-10" db="EMBL/GenBank/DDBJ databases">
        <authorList>
            <person name="de Groot N.N."/>
        </authorList>
    </citation>
    <scope>NUCLEOTIDE SEQUENCE [LARGE SCALE GENOMIC DNA]</scope>
    <source>
        <strain evidence="11 12">DSM 18684</strain>
    </source>
</reference>
<comment type="pathway">
    <text evidence="3">Amino-acid biosynthesis; L-valine biosynthesis; L-valine from pyruvate: step 4/4.</text>
</comment>
<evidence type="ECO:0000256" key="1">
    <source>
        <dbReference type="ARBA" id="ARBA00001933"/>
    </source>
</evidence>
<evidence type="ECO:0000256" key="10">
    <source>
        <dbReference type="ARBA" id="ARBA00049229"/>
    </source>
</evidence>
<comment type="catalytic activity">
    <reaction evidence="8">
        <text>L-valine + 2-oxoglutarate = 3-methyl-2-oxobutanoate + L-glutamate</text>
        <dbReference type="Rhea" id="RHEA:24813"/>
        <dbReference type="ChEBI" id="CHEBI:11851"/>
        <dbReference type="ChEBI" id="CHEBI:16810"/>
        <dbReference type="ChEBI" id="CHEBI:29985"/>
        <dbReference type="ChEBI" id="CHEBI:57762"/>
        <dbReference type="EC" id="2.6.1.42"/>
    </reaction>
</comment>
<evidence type="ECO:0000256" key="8">
    <source>
        <dbReference type="ARBA" id="ARBA00048212"/>
    </source>
</evidence>
<dbReference type="SUPFAM" id="SSF56752">
    <property type="entry name" value="D-aminoacid aminotransferase-like PLP-dependent enzymes"/>
    <property type="match status" value="1"/>
</dbReference>
<accession>A0A1I2U888</accession>
<comment type="similarity">
    <text evidence="5">Belongs to the class-IV pyridoxal-phosphate-dependent aminotransferase family.</text>
</comment>
<evidence type="ECO:0000256" key="9">
    <source>
        <dbReference type="ARBA" id="ARBA00048798"/>
    </source>
</evidence>
<dbReference type="Pfam" id="PF01063">
    <property type="entry name" value="Aminotran_4"/>
    <property type="match status" value="1"/>
</dbReference>
<organism evidence="11 12">
    <name type="scientific">Pedobacter insulae</name>
    <dbReference type="NCBI Taxonomy" id="414048"/>
    <lineage>
        <taxon>Bacteria</taxon>
        <taxon>Pseudomonadati</taxon>
        <taxon>Bacteroidota</taxon>
        <taxon>Sphingobacteriia</taxon>
        <taxon>Sphingobacteriales</taxon>
        <taxon>Sphingobacteriaceae</taxon>
        <taxon>Pedobacter</taxon>
    </lineage>
</organism>
<dbReference type="FunFam" id="3.20.10.10:FF:000002">
    <property type="entry name" value="D-alanine aminotransferase"/>
    <property type="match status" value="1"/>
</dbReference>
<dbReference type="RefSeq" id="WP_090992086.1">
    <property type="nucleotide sequence ID" value="NZ_FOPP01000002.1"/>
</dbReference>
<evidence type="ECO:0000256" key="6">
    <source>
        <dbReference type="ARBA" id="ARBA00013053"/>
    </source>
</evidence>
<proteinExistence type="inferred from homology"/>
<dbReference type="GO" id="GO:0004084">
    <property type="term" value="F:branched-chain-amino-acid transaminase activity"/>
    <property type="evidence" value="ECO:0007669"/>
    <property type="project" value="UniProtKB-EC"/>
</dbReference>
<evidence type="ECO:0000313" key="12">
    <source>
        <dbReference type="Proteomes" id="UP000199666"/>
    </source>
</evidence>
<dbReference type="InterPro" id="IPR043131">
    <property type="entry name" value="BCAT-like_N"/>
</dbReference>
<evidence type="ECO:0000256" key="2">
    <source>
        <dbReference type="ARBA" id="ARBA00004824"/>
    </source>
</evidence>
<dbReference type="Gene3D" id="3.20.10.10">
    <property type="entry name" value="D-amino Acid Aminotransferase, subunit A, domain 2"/>
    <property type="match status" value="1"/>
</dbReference>
<dbReference type="PANTHER" id="PTHR42743">
    <property type="entry name" value="AMINO-ACID AMINOTRANSFERASE"/>
    <property type="match status" value="1"/>
</dbReference>
<evidence type="ECO:0000313" key="11">
    <source>
        <dbReference type="EMBL" id="SFG73223.1"/>
    </source>
</evidence>
<dbReference type="OrthoDB" id="9805628at2"/>
<dbReference type="Gene3D" id="3.30.470.10">
    <property type="match status" value="1"/>
</dbReference>
<comment type="catalytic activity">
    <reaction evidence="9">
        <text>L-isoleucine + 2-oxoglutarate = (S)-3-methyl-2-oxopentanoate + L-glutamate</text>
        <dbReference type="Rhea" id="RHEA:24801"/>
        <dbReference type="ChEBI" id="CHEBI:16810"/>
        <dbReference type="ChEBI" id="CHEBI:29985"/>
        <dbReference type="ChEBI" id="CHEBI:35146"/>
        <dbReference type="ChEBI" id="CHEBI:58045"/>
        <dbReference type="EC" id="2.6.1.42"/>
    </reaction>
</comment>
<dbReference type="EMBL" id="FOPP01000002">
    <property type="protein sequence ID" value="SFG73223.1"/>
    <property type="molecule type" value="Genomic_DNA"/>
</dbReference>
<dbReference type="InterPro" id="IPR036038">
    <property type="entry name" value="Aminotransferase-like"/>
</dbReference>
<dbReference type="Proteomes" id="UP000199666">
    <property type="component" value="Unassembled WGS sequence"/>
</dbReference>
<evidence type="ECO:0000256" key="7">
    <source>
        <dbReference type="ARBA" id="ARBA00022898"/>
    </source>
</evidence>
<protein>
    <recommendedName>
        <fullName evidence="6">branched-chain-amino-acid transaminase</fullName>
        <ecNumber evidence="6">2.6.1.42</ecNumber>
    </recommendedName>
</protein>
<comment type="cofactor">
    <cofactor evidence="1">
        <name>pyridoxal 5'-phosphate</name>
        <dbReference type="ChEBI" id="CHEBI:597326"/>
    </cofactor>
</comment>
<comment type="pathway">
    <text evidence="4">Amino-acid biosynthesis; L-leucine biosynthesis; L-leucine from 3-methyl-2-oxobutanoate: step 4/4.</text>
</comment>
<name>A0A1I2U888_9SPHI</name>
<dbReference type="STRING" id="414048.SAMN04489864_10219"/>
<evidence type="ECO:0000256" key="4">
    <source>
        <dbReference type="ARBA" id="ARBA00005072"/>
    </source>
</evidence>
<dbReference type="InterPro" id="IPR001544">
    <property type="entry name" value="Aminotrans_IV"/>
</dbReference>
<dbReference type="InterPro" id="IPR050571">
    <property type="entry name" value="Class-IV_PLP-Dep_Aminotrnsfr"/>
</dbReference>
<dbReference type="GO" id="GO:0046394">
    <property type="term" value="P:carboxylic acid biosynthetic process"/>
    <property type="evidence" value="ECO:0007669"/>
    <property type="project" value="UniProtKB-ARBA"/>
</dbReference>
<dbReference type="AlphaFoldDB" id="A0A1I2U888"/>
<evidence type="ECO:0000256" key="5">
    <source>
        <dbReference type="ARBA" id="ARBA00009320"/>
    </source>
</evidence>
<dbReference type="GO" id="GO:0008652">
    <property type="term" value="P:amino acid biosynthetic process"/>
    <property type="evidence" value="ECO:0007669"/>
    <property type="project" value="UniProtKB-ARBA"/>
</dbReference>
<sequence length="274" mass="31042">MSNRYISINHQLYTEENAKISVSDLSIQRGFGIFDFLKTVDNKAIFLEDHFNRFYNSAKEMNLTIGVDREGLKASIDQLMEKNKMPNSGLKFILTGGFSEDGYTMTKPNLILTQVPFEIDLAAFDKGMKLVTYQHQRQLPTIKTIDYLQAIRLQGYIKENLSDDVLYHQQGSIRECPRANFFIVKDNKVITPKTDILKGITRSKILSLEINNYTISEEDFTLNDIATADEAFISSSTKNALPVLAVDGKTIGDGRPGPITRKINNELYRLIGLQ</sequence>